<evidence type="ECO:0000256" key="4">
    <source>
        <dbReference type="ARBA" id="ARBA00022989"/>
    </source>
</evidence>
<feature type="domain" description="EamA" evidence="7">
    <location>
        <begin position="149"/>
        <end position="276"/>
    </location>
</feature>
<evidence type="ECO:0000313" key="8">
    <source>
        <dbReference type="EMBL" id="RKO23477.1"/>
    </source>
</evidence>
<feature type="transmembrane region" description="Helical" evidence="6">
    <location>
        <begin position="238"/>
        <end position="258"/>
    </location>
</feature>
<feature type="transmembrane region" description="Helical" evidence="6">
    <location>
        <begin position="98"/>
        <end position="117"/>
    </location>
</feature>
<keyword evidence="5 6" id="KW-0472">Membrane</keyword>
<dbReference type="InterPro" id="IPR050638">
    <property type="entry name" value="AA-Vitamin_Transporters"/>
</dbReference>
<dbReference type="RefSeq" id="WP_120692605.1">
    <property type="nucleotide sequence ID" value="NZ_RBNH01000009.1"/>
</dbReference>
<feature type="transmembrane region" description="Helical" evidence="6">
    <location>
        <begin position="74"/>
        <end position="92"/>
    </location>
</feature>
<name>A0A3B0FYS9_PSEPS</name>
<reference evidence="9" key="2">
    <citation type="submission" date="2018-10" db="EMBL/GenBank/DDBJ databases">
        <authorList>
            <person name="Wang Y."/>
            <person name="Wang J."/>
            <person name="Yang X."/>
            <person name="Wang Z."/>
            <person name="Huang Y."/>
        </authorList>
    </citation>
    <scope>NUCLEOTIDE SEQUENCE [LARGE SCALE GENOMIC DNA]</scope>
    <source>
        <strain evidence="9">J015</strain>
    </source>
</reference>
<evidence type="ECO:0000256" key="1">
    <source>
        <dbReference type="ARBA" id="ARBA00004141"/>
    </source>
</evidence>
<organism evidence="8 9">
    <name type="scientific">Pseudarthrobacter phenanthrenivorans</name>
    <name type="common">Arthrobacter phenanthrenivorans</name>
    <dbReference type="NCBI Taxonomy" id="361575"/>
    <lineage>
        <taxon>Bacteria</taxon>
        <taxon>Bacillati</taxon>
        <taxon>Actinomycetota</taxon>
        <taxon>Actinomycetes</taxon>
        <taxon>Micrococcales</taxon>
        <taxon>Micrococcaceae</taxon>
        <taxon>Pseudarthrobacter</taxon>
    </lineage>
</organism>
<evidence type="ECO:0000313" key="9">
    <source>
        <dbReference type="Proteomes" id="UP000273159"/>
    </source>
</evidence>
<evidence type="ECO:0000256" key="2">
    <source>
        <dbReference type="ARBA" id="ARBA00007362"/>
    </source>
</evidence>
<evidence type="ECO:0000256" key="6">
    <source>
        <dbReference type="SAM" id="Phobius"/>
    </source>
</evidence>
<feature type="transmembrane region" description="Helical" evidence="6">
    <location>
        <begin position="204"/>
        <end position="226"/>
    </location>
</feature>
<protein>
    <submittedName>
        <fullName evidence="8">EamA family transporter</fullName>
    </submittedName>
</protein>
<keyword evidence="4 6" id="KW-1133">Transmembrane helix</keyword>
<proteinExistence type="inferred from homology"/>
<dbReference type="Proteomes" id="UP000273159">
    <property type="component" value="Unassembled WGS sequence"/>
</dbReference>
<comment type="similarity">
    <text evidence="2">Belongs to the EamA transporter family.</text>
</comment>
<evidence type="ECO:0000256" key="3">
    <source>
        <dbReference type="ARBA" id="ARBA00022692"/>
    </source>
</evidence>
<dbReference type="PANTHER" id="PTHR32322:SF2">
    <property type="entry name" value="EAMA DOMAIN-CONTAINING PROTEIN"/>
    <property type="match status" value="1"/>
</dbReference>
<dbReference type="GO" id="GO:0016020">
    <property type="term" value="C:membrane"/>
    <property type="evidence" value="ECO:0007669"/>
    <property type="project" value="UniProtKB-SubCell"/>
</dbReference>
<feature type="transmembrane region" description="Helical" evidence="6">
    <location>
        <begin position="148"/>
        <end position="167"/>
    </location>
</feature>
<dbReference type="EMBL" id="RBNH01000009">
    <property type="protein sequence ID" value="RKO23477.1"/>
    <property type="molecule type" value="Genomic_DNA"/>
</dbReference>
<dbReference type="AlphaFoldDB" id="A0A3B0FYS9"/>
<comment type="caution">
    <text evidence="8">The sequence shown here is derived from an EMBL/GenBank/DDBJ whole genome shotgun (WGS) entry which is preliminary data.</text>
</comment>
<feature type="transmembrane region" description="Helical" evidence="6">
    <location>
        <begin position="124"/>
        <end position="142"/>
    </location>
</feature>
<dbReference type="InterPro" id="IPR000620">
    <property type="entry name" value="EamA_dom"/>
</dbReference>
<keyword evidence="3 6" id="KW-0812">Transmembrane</keyword>
<feature type="transmembrane region" description="Helical" evidence="6">
    <location>
        <begin position="44"/>
        <end position="62"/>
    </location>
</feature>
<dbReference type="SUPFAM" id="SSF103481">
    <property type="entry name" value="Multidrug resistance efflux transporter EmrE"/>
    <property type="match status" value="2"/>
</dbReference>
<dbReference type="InterPro" id="IPR037185">
    <property type="entry name" value="EmrE-like"/>
</dbReference>
<dbReference type="PANTHER" id="PTHR32322">
    <property type="entry name" value="INNER MEMBRANE TRANSPORTER"/>
    <property type="match status" value="1"/>
</dbReference>
<evidence type="ECO:0000259" key="7">
    <source>
        <dbReference type="Pfam" id="PF00892"/>
    </source>
</evidence>
<reference evidence="8 9" key="1">
    <citation type="submission" date="2018-10" db="EMBL/GenBank/DDBJ databases">
        <title>Genome-guide identification and characterization of bacteria that degrade polycyclic aromatic hydrocarbons and resist hexavalent chromium simultaneously.</title>
        <authorList>
            <person name="Feng H."/>
        </authorList>
    </citation>
    <scope>NUCLEOTIDE SEQUENCE [LARGE SCALE GENOMIC DNA]</scope>
    <source>
        <strain evidence="8 9">J015</strain>
    </source>
</reference>
<evidence type="ECO:0000256" key="5">
    <source>
        <dbReference type="ARBA" id="ARBA00023136"/>
    </source>
</evidence>
<feature type="transmembrane region" description="Helical" evidence="6">
    <location>
        <begin position="179"/>
        <end position="198"/>
    </location>
</feature>
<sequence>MSKPKRPSPLAVPVPPWGLAVTAILSVQLGSALSVGLIEDVGPAGTAWLRLSMGALILLAIARPPLRSIRRPDVLPLLGLGITTGVMTVGFLAAVEHIHLGTAVAIEFLGPLTVAAIRSHNRKALAWPALALVGVVLLTQPWRGDFNPTGVAWAALAAVAWGVYILLTQRIGDRFSGIGGLTLTIPIAAAAAAVVGIPQAASQLSLDVLAAAFGLAILLPVLPFALEMLALRRMTPTAFGTLMAIEPAVGVLLGLLILHQQPSAIQVVGILLVVFAGAAAQRGGRRARTDRPASPADLDFVG</sequence>
<gene>
    <name evidence="8" type="ORF">D7Z96_11605</name>
</gene>
<accession>A0A3B0FYS9</accession>
<dbReference type="Pfam" id="PF00892">
    <property type="entry name" value="EamA"/>
    <property type="match status" value="1"/>
</dbReference>
<comment type="subcellular location">
    <subcellularLocation>
        <location evidence="1">Membrane</location>
        <topology evidence="1">Multi-pass membrane protein</topology>
    </subcellularLocation>
</comment>
<feature type="transmembrane region" description="Helical" evidence="6">
    <location>
        <begin position="264"/>
        <end position="281"/>
    </location>
</feature>